<dbReference type="GO" id="GO:0007166">
    <property type="term" value="P:cell surface receptor signaling pathway"/>
    <property type="evidence" value="ECO:0007669"/>
    <property type="project" value="InterPro"/>
</dbReference>
<keyword evidence="11" id="KW-0325">Glycoprotein</keyword>
<evidence type="ECO:0000256" key="14">
    <source>
        <dbReference type="SAM" id="SignalP"/>
    </source>
</evidence>
<comment type="similarity">
    <text evidence="2">Belongs to the G-protein coupled receptor 2 family. Adhesion G-protein coupled receptor (ADGR) subfamily.</text>
</comment>
<evidence type="ECO:0008006" key="19">
    <source>
        <dbReference type="Google" id="ProtNLM"/>
    </source>
</evidence>
<dbReference type="PROSITE" id="PS50261">
    <property type="entry name" value="G_PROTEIN_RECEP_F2_4"/>
    <property type="match status" value="1"/>
</dbReference>
<dbReference type="PROSITE" id="PS50221">
    <property type="entry name" value="GAIN_B"/>
    <property type="match status" value="1"/>
</dbReference>
<reference evidence="17" key="3">
    <citation type="submission" date="2025-09" db="UniProtKB">
        <authorList>
            <consortium name="Ensembl"/>
        </authorList>
    </citation>
    <scope>IDENTIFICATION</scope>
</reference>
<dbReference type="PROSITE" id="PS00650">
    <property type="entry name" value="G_PROTEIN_RECEP_F2_2"/>
    <property type="match status" value="1"/>
</dbReference>
<dbReference type="AlphaFoldDB" id="A0AAZ1X6D6"/>
<dbReference type="RefSeq" id="XP_031592232.2">
    <property type="nucleotide sequence ID" value="XM_031736372.2"/>
</dbReference>
<evidence type="ECO:0000256" key="13">
    <source>
        <dbReference type="SAM" id="Phobius"/>
    </source>
</evidence>
<evidence type="ECO:0000256" key="4">
    <source>
        <dbReference type="ARBA" id="ARBA00022692"/>
    </source>
</evidence>
<dbReference type="CDD" id="cd15997">
    <property type="entry name" value="7tmB2_GPR112"/>
    <property type="match status" value="1"/>
</dbReference>
<dbReference type="Gene3D" id="1.20.1070.10">
    <property type="entry name" value="Rhodopsin 7-helix transmembrane proteins"/>
    <property type="match status" value="1"/>
</dbReference>
<dbReference type="RefSeq" id="XP_039475769.1">
    <property type="nucleotide sequence ID" value="XM_039619835.1"/>
</dbReference>
<dbReference type="SUPFAM" id="SSF81321">
    <property type="entry name" value="Family A G protein-coupled receptor-like"/>
    <property type="match status" value="1"/>
</dbReference>
<keyword evidence="7" id="KW-0297">G-protein coupled receptor</keyword>
<evidence type="ECO:0000256" key="1">
    <source>
        <dbReference type="ARBA" id="ARBA00004651"/>
    </source>
</evidence>
<proteinExistence type="inferred from homology"/>
<dbReference type="PANTHER" id="PTHR12011:SF277">
    <property type="entry name" value="ADHESION G-PROTEIN COUPLED RECEPTOR G4"/>
    <property type="match status" value="1"/>
</dbReference>
<dbReference type="Gene3D" id="2.60.120.200">
    <property type="match status" value="1"/>
</dbReference>
<dbReference type="Gene3D" id="2.60.220.50">
    <property type="match status" value="1"/>
</dbReference>
<dbReference type="Proteomes" id="UP000472276">
    <property type="component" value="Unassembled WGS sequence"/>
</dbReference>
<feature type="chain" id="PRO_5044242703" description="Adhesion G protein-coupled receptor G4b" evidence="14">
    <location>
        <begin position="21"/>
        <end position="1204"/>
    </location>
</feature>
<feature type="transmembrane region" description="Helical" evidence="13">
    <location>
        <begin position="959"/>
        <end position="983"/>
    </location>
</feature>
<dbReference type="PRINTS" id="PR00249">
    <property type="entry name" value="GPCRSECRETIN"/>
</dbReference>
<reference evidence="18" key="1">
    <citation type="submission" date="2020-03" db="EMBL/GenBank/DDBJ databases">
        <title>Evolution of repeat sequences and sex chromosomes of tilapia species revealed by chromosome-level genomes.</title>
        <authorList>
            <person name="Xu L."/>
            <person name="Tao W."/>
            <person name="Wang D."/>
            <person name="Zhou Q."/>
        </authorList>
    </citation>
    <scope>NUCLEOTIDE SEQUENCE [LARGE SCALE GENOMIC DNA]</scope>
    <source>
        <strain evidence="18">Israel</strain>
    </source>
</reference>
<evidence type="ECO:0000256" key="10">
    <source>
        <dbReference type="ARBA" id="ARBA00023170"/>
    </source>
</evidence>
<dbReference type="GO" id="GO:0004930">
    <property type="term" value="F:G protein-coupled receptor activity"/>
    <property type="evidence" value="ECO:0007669"/>
    <property type="project" value="UniProtKB-KW"/>
</dbReference>
<keyword evidence="5 14" id="KW-0732">Signal</keyword>
<dbReference type="PRINTS" id="PR01422">
    <property type="entry name" value="GPR56ORPHANR"/>
</dbReference>
<name>A0AAZ1X6D6_OREAU</name>
<accession>A0AAZ1X6D6</accession>
<feature type="transmembrane region" description="Helical" evidence="13">
    <location>
        <begin position="1055"/>
        <end position="1081"/>
    </location>
</feature>
<dbReference type="KEGG" id="oau:116317564"/>
<dbReference type="Pfam" id="PF00354">
    <property type="entry name" value="Pentaxin"/>
    <property type="match status" value="1"/>
</dbReference>
<evidence type="ECO:0000256" key="11">
    <source>
        <dbReference type="ARBA" id="ARBA00023180"/>
    </source>
</evidence>
<dbReference type="Pfam" id="PF00002">
    <property type="entry name" value="7tm_2"/>
    <property type="match status" value="1"/>
</dbReference>
<dbReference type="CTD" id="793963"/>
<evidence type="ECO:0000256" key="9">
    <source>
        <dbReference type="ARBA" id="ARBA00023157"/>
    </source>
</evidence>
<feature type="domain" description="G-protein coupled receptors family 2 profile 2" evidence="16">
    <location>
        <begin position="897"/>
        <end position="1153"/>
    </location>
</feature>
<dbReference type="InterPro" id="IPR013320">
    <property type="entry name" value="ConA-like_dom_sf"/>
</dbReference>
<evidence type="ECO:0000256" key="8">
    <source>
        <dbReference type="ARBA" id="ARBA00023136"/>
    </source>
</evidence>
<sequence length="1204" mass="134032">MNSIRSLSSLAICFCIFMSACPLGSTTFASTSLWGKKLVFQFQPCLWQLHSGVSVPALRELSVCMSLRRTVSADWTGFEYKAPGNRETQLGFGGKNGKLLVKFFGQEWQFQNNLTVNEWHSVCLTWSGQAQRLRISINSTFLIEISLTTSQQLSKNGTLTLGVSHYVNANGEIQPETGTNLVGEIGLFRMWAREWSLGELKNLNCTDGDLVSWDLKQWTYDCPPEPNINLHCAWSFYTVKMETCIFNTLNLGNLLLSPEEISKIWLERILPQNISIHSILVSSPCSSCPIVNDSAALDKDQTQELELLSNTICDNCFNCEVHINVNPPADVEVVQAEITALLSLRSPLNFLNLSVQANDIVVLPVEQFSTATEPAPTVSSGIDTPTTAPTLSPSVHPANMSTTREPLHVNDTAEPDQFFRVDLVLNMTGSPLDPKDIIEKWVKKQLEVNNTMSVLNLDIKENAVRNTEHYSNLMISQDQPKQYYCAFHVQECNKNTVAEIEIRIQAALASKYQNHSIIIQTVELMIRHIVPKNCSEDTSFTIYGKYIWPETFPQRIQVMGCIAPTSERAFRLCKLDIETDTTRWADPNMKNCHQHLSISDLNNITVTPGNAAEVVVVIQDLVVIQLGNSSELSPSHLESVVEKLSEVVDESIVNSAVGANIVTIVSDILLSNTDVTPVSNTFLNLTDRMADNMIFQGESANLTAPPLGFSMINVAPEEFSGLTFGASIVSPTKNPEMFVDQGFVNKPHPTANATISLPSALNDFFSTGERNTTRVQFQFYGTHELFQDLDINNAQSNWTLNSYVVSASINDSKIMNLEDRVVVTFSHQIPKKPRDKVQCMFWDFHKNGGRGGWNSSGCETKSISPYQTSCLCDHLTHFAVLLNVERTPFSKVNEQILTVISYIGCGISSIFLGLTLLTYLIFEKLRQDYPSKILINLSAALQGLSILFLLNTWLSSFSSYGLCIATAATLHYFMLASFTWMGLEAVHMYLALVKVFNTYIPSYILKFCITGWGIPAVIVSLVLVIDKDAYGSLADAENEMVLDSTEAFCWIQNDVVFFVTVVAFIGLTLLCNMSVFIMVLIQIKQIGANKLSANSHGSVLDLKAVASLTVLLGLTWSIGFFSFGPARVVLVYLFVFLNSLQGFFVFLFHCLMKENVRKQWRIHLCCGRFRLSEYSDWSRSVTVGDRSKKKNLVNSDSVASGSSQ</sequence>
<reference evidence="17" key="2">
    <citation type="submission" date="2025-08" db="UniProtKB">
        <authorList>
            <consortium name="Ensembl"/>
        </authorList>
    </citation>
    <scope>IDENTIFICATION</scope>
</reference>
<dbReference type="InterPro" id="IPR000203">
    <property type="entry name" value="GPS"/>
</dbReference>
<dbReference type="GO" id="GO:0005886">
    <property type="term" value="C:plasma membrane"/>
    <property type="evidence" value="ECO:0007669"/>
    <property type="project" value="UniProtKB-SubCell"/>
</dbReference>
<evidence type="ECO:0000259" key="15">
    <source>
        <dbReference type="PROSITE" id="PS50221"/>
    </source>
</evidence>
<dbReference type="SUPFAM" id="SSF49899">
    <property type="entry name" value="Concanavalin A-like lectins/glucanases"/>
    <property type="match status" value="1"/>
</dbReference>
<dbReference type="PROSITE" id="PS51257">
    <property type="entry name" value="PROKAR_LIPOPROTEIN"/>
    <property type="match status" value="1"/>
</dbReference>
<feature type="domain" description="GAIN-B" evidence="15">
    <location>
        <begin position="727"/>
        <end position="888"/>
    </location>
</feature>
<dbReference type="InterPro" id="IPR046338">
    <property type="entry name" value="GAIN_dom_sf"/>
</dbReference>
<dbReference type="InterPro" id="IPR000832">
    <property type="entry name" value="GPCR_2_secretin-like"/>
</dbReference>
<keyword evidence="8 13" id="KW-0472">Membrane</keyword>
<feature type="transmembrane region" description="Helical" evidence="13">
    <location>
        <begin position="899"/>
        <end position="922"/>
    </location>
</feature>
<keyword evidence="12" id="KW-0807">Transducer</keyword>
<dbReference type="GO" id="GO:0007189">
    <property type="term" value="P:adenylate cyclase-activating G protein-coupled receptor signaling pathway"/>
    <property type="evidence" value="ECO:0007669"/>
    <property type="project" value="TreeGrafter"/>
</dbReference>
<evidence type="ECO:0000256" key="7">
    <source>
        <dbReference type="ARBA" id="ARBA00023040"/>
    </source>
</evidence>
<evidence type="ECO:0000256" key="12">
    <source>
        <dbReference type="ARBA" id="ARBA00023224"/>
    </source>
</evidence>
<keyword evidence="10" id="KW-0675">Receptor</keyword>
<dbReference type="SMART" id="SM00303">
    <property type="entry name" value="GPS"/>
    <property type="match status" value="1"/>
</dbReference>
<feature type="signal peptide" evidence="14">
    <location>
        <begin position="1"/>
        <end position="20"/>
    </location>
</feature>
<dbReference type="Pfam" id="PF01825">
    <property type="entry name" value="GPS"/>
    <property type="match status" value="1"/>
</dbReference>
<evidence type="ECO:0000256" key="6">
    <source>
        <dbReference type="ARBA" id="ARBA00022989"/>
    </source>
</evidence>
<evidence type="ECO:0000259" key="16">
    <source>
        <dbReference type="PROSITE" id="PS50261"/>
    </source>
</evidence>
<keyword evidence="18" id="KW-1185">Reference proteome</keyword>
<dbReference type="GeneID" id="116317564"/>
<dbReference type="InterPro" id="IPR017981">
    <property type="entry name" value="GPCR_2-like_7TM"/>
</dbReference>
<evidence type="ECO:0000256" key="2">
    <source>
        <dbReference type="ARBA" id="ARBA00007343"/>
    </source>
</evidence>
<feature type="transmembrane region" description="Helical" evidence="13">
    <location>
        <begin position="1003"/>
        <end position="1025"/>
    </location>
</feature>
<dbReference type="PANTHER" id="PTHR12011">
    <property type="entry name" value="ADHESION G-PROTEIN COUPLED RECEPTOR"/>
    <property type="match status" value="1"/>
</dbReference>
<feature type="transmembrane region" description="Helical" evidence="13">
    <location>
        <begin position="1129"/>
        <end position="1151"/>
    </location>
</feature>
<dbReference type="InterPro" id="IPR003910">
    <property type="entry name" value="GPR1/GPR3/GPR5"/>
</dbReference>
<comment type="subcellular location">
    <subcellularLocation>
        <location evidence="1">Cell membrane</location>
        <topology evidence="1">Multi-pass membrane protein</topology>
    </subcellularLocation>
</comment>
<dbReference type="InterPro" id="IPR001759">
    <property type="entry name" value="PTX_dom"/>
</dbReference>
<evidence type="ECO:0000256" key="3">
    <source>
        <dbReference type="ARBA" id="ARBA00022475"/>
    </source>
</evidence>
<feature type="transmembrane region" description="Helical" evidence="13">
    <location>
        <begin position="934"/>
        <end position="953"/>
    </location>
</feature>
<keyword evidence="3" id="KW-1003">Cell membrane</keyword>
<keyword evidence="4 13" id="KW-0812">Transmembrane</keyword>
<dbReference type="InterPro" id="IPR017983">
    <property type="entry name" value="GPCR_2_secretin-like_CS"/>
</dbReference>
<gene>
    <name evidence="17" type="primary">adgrg4a</name>
</gene>
<evidence type="ECO:0000313" key="17">
    <source>
        <dbReference type="Ensembl" id="ENSOABP00000063566.1"/>
    </source>
</evidence>
<keyword evidence="6 13" id="KW-1133">Transmembrane helix</keyword>
<protein>
    <recommendedName>
        <fullName evidence="19">Adhesion G protein-coupled receptor G4b</fullName>
    </recommendedName>
</protein>
<dbReference type="Ensembl" id="ENSOABT00000061293.1">
    <property type="protein sequence ID" value="ENSOABP00000063566.1"/>
    <property type="gene ID" value="ENSOABG00000033041.1"/>
</dbReference>
<dbReference type="FunFam" id="1.20.1070.10:FF:000043">
    <property type="entry name" value="adhesion G-protein coupled receptor G2 isoform X1"/>
    <property type="match status" value="1"/>
</dbReference>
<dbReference type="InterPro" id="IPR057244">
    <property type="entry name" value="GAIN_B"/>
</dbReference>
<keyword evidence="9" id="KW-1015">Disulfide bond</keyword>
<evidence type="ECO:0000256" key="5">
    <source>
        <dbReference type="ARBA" id="ARBA00022729"/>
    </source>
</evidence>
<feature type="transmembrane region" description="Helical" evidence="13">
    <location>
        <begin position="1102"/>
        <end position="1123"/>
    </location>
</feature>
<evidence type="ECO:0000313" key="18">
    <source>
        <dbReference type="Proteomes" id="UP000472276"/>
    </source>
</evidence>
<organism evidence="17 18">
    <name type="scientific">Oreochromis aureus</name>
    <name type="common">Israeli tilapia</name>
    <name type="synonym">Chromis aureus</name>
    <dbReference type="NCBI Taxonomy" id="47969"/>
    <lineage>
        <taxon>Eukaryota</taxon>
        <taxon>Metazoa</taxon>
        <taxon>Chordata</taxon>
        <taxon>Craniata</taxon>
        <taxon>Vertebrata</taxon>
        <taxon>Euteleostomi</taxon>
        <taxon>Actinopterygii</taxon>
        <taxon>Neopterygii</taxon>
        <taxon>Teleostei</taxon>
        <taxon>Neoteleostei</taxon>
        <taxon>Acanthomorphata</taxon>
        <taxon>Ovalentaria</taxon>
        <taxon>Cichlomorphae</taxon>
        <taxon>Cichliformes</taxon>
        <taxon>Cichlidae</taxon>
        <taxon>African cichlids</taxon>
        <taxon>Pseudocrenilabrinae</taxon>
        <taxon>Oreochromini</taxon>
        <taxon>Oreochromis</taxon>
    </lineage>
</organism>